<name>A0ABY2GTI5_9HYPO</name>
<accession>A0ABY2GTI5</accession>
<dbReference type="EMBL" id="PPTA01000015">
    <property type="protein sequence ID" value="TFA99252.1"/>
    <property type="molecule type" value="Genomic_DNA"/>
</dbReference>
<evidence type="ECO:0000313" key="2">
    <source>
        <dbReference type="Proteomes" id="UP001642720"/>
    </source>
</evidence>
<dbReference type="GeneID" id="300580542"/>
<dbReference type="RefSeq" id="XP_073555454.1">
    <property type="nucleotide sequence ID" value="XM_073706092.1"/>
</dbReference>
<gene>
    <name evidence="1" type="ORF">CCMA1212_008990</name>
</gene>
<protein>
    <submittedName>
        <fullName evidence="1">Uncharacterized protein</fullName>
    </submittedName>
</protein>
<proteinExistence type="predicted"/>
<dbReference type="PANTHER" id="PTHR41814:SF1">
    <property type="entry name" value="CELLULASE"/>
    <property type="match status" value="1"/>
</dbReference>
<evidence type="ECO:0000313" key="1">
    <source>
        <dbReference type="EMBL" id="TFA99252.1"/>
    </source>
</evidence>
<dbReference type="Proteomes" id="UP001642720">
    <property type="component" value="Unassembled WGS sequence"/>
</dbReference>
<dbReference type="PANTHER" id="PTHR41814">
    <property type="entry name" value="EXPRESSED PROTEIN"/>
    <property type="match status" value="1"/>
</dbReference>
<comment type="caution">
    <text evidence="1">The sequence shown here is derived from an EMBL/GenBank/DDBJ whole genome shotgun (WGS) entry which is preliminary data.</text>
</comment>
<organism evidence="1 2">
    <name type="scientific">Trichoderma ghanense</name>
    <dbReference type="NCBI Taxonomy" id="65468"/>
    <lineage>
        <taxon>Eukaryota</taxon>
        <taxon>Fungi</taxon>
        <taxon>Dikarya</taxon>
        <taxon>Ascomycota</taxon>
        <taxon>Pezizomycotina</taxon>
        <taxon>Sordariomycetes</taxon>
        <taxon>Hypocreomycetidae</taxon>
        <taxon>Hypocreales</taxon>
        <taxon>Hypocreaceae</taxon>
        <taxon>Trichoderma</taxon>
    </lineage>
</organism>
<sequence length="123" mass="13633">MCISGRRSERPTFVLNVAPRFSNGAISHRPDVAELWADNMAMPFPFLAYLAVEQKSTSLTSTTVQQCGLQREMLKSSSSLSWQHIIGPQSQDTGLLVDEQRLGRLRHGARPLHAAEMERLGVG</sequence>
<keyword evidence="2" id="KW-1185">Reference proteome</keyword>
<reference evidence="1 2" key="1">
    <citation type="submission" date="2018-01" db="EMBL/GenBank/DDBJ databases">
        <title>Genome characterization of the sugarcane-associated fungus Trichoderma ghanense CCMA-1212 and their application in lignocelulose bioconversion.</title>
        <authorList>
            <person name="Steindorff A.S."/>
            <person name="Mendes T.D."/>
            <person name="Vilela E.S.D."/>
            <person name="Rodrigues D.S."/>
            <person name="Formighieri E.F."/>
            <person name="Melo I.S."/>
            <person name="Favaro L.C.L."/>
        </authorList>
    </citation>
    <scope>NUCLEOTIDE SEQUENCE [LARGE SCALE GENOMIC DNA]</scope>
    <source>
        <strain evidence="1 2">CCMA-1212</strain>
    </source>
</reference>